<evidence type="ECO:0000256" key="1">
    <source>
        <dbReference type="SAM" id="MobiDB-lite"/>
    </source>
</evidence>
<gene>
    <name evidence="2" type="ORF">FWILDA_LOCUS16881</name>
</gene>
<evidence type="ECO:0000313" key="3">
    <source>
        <dbReference type="Proteomes" id="UP001153678"/>
    </source>
</evidence>
<evidence type="ECO:0000313" key="2">
    <source>
        <dbReference type="EMBL" id="CAI2195047.1"/>
    </source>
</evidence>
<dbReference type="Proteomes" id="UP001153678">
    <property type="component" value="Unassembled WGS sequence"/>
</dbReference>
<comment type="caution">
    <text evidence="2">The sequence shown here is derived from an EMBL/GenBank/DDBJ whole genome shotgun (WGS) entry which is preliminary data.</text>
</comment>
<dbReference type="EMBL" id="CAMKVN010011842">
    <property type="protein sequence ID" value="CAI2195047.1"/>
    <property type="molecule type" value="Genomic_DNA"/>
</dbReference>
<feature type="non-terminal residue" evidence="2">
    <location>
        <position position="98"/>
    </location>
</feature>
<sequence length="98" mass="10739">DPKFVPYVTPKAPKEAVISIPAPSSSSTSTFVPTNLDLEIVQEVFGSLPEKIMDFEFFDISKIATPNKFSPVILPSNNNNNNNNKADEIPENSSLTKN</sequence>
<proteinExistence type="predicted"/>
<dbReference type="AlphaFoldDB" id="A0A9W4X4T6"/>
<keyword evidence="3" id="KW-1185">Reference proteome</keyword>
<reference evidence="2" key="1">
    <citation type="submission" date="2022-08" db="EMBL/GenBank/DDBJ databases">
        <authorList>
            <person name="Kallberg Y."/>
            <person name="Tangrot J."/>
            <person name="Rosling A."/>
        </authorList>
    </citation>
    <scope>NUCLEOTIDE SEQUENCE</scope>
    <source>
        <strain evidence="2">Wild A</strain>
    </source>
</reference>
<organism evidence="2 3">
    <name type="scientific">Funneliformis geosporum</name>
    <dbReference type="NCBI Taxonomy" id="1117311"/>
    <lineage>
        <taxon>Eukaryota</taxon>
        <taxon>Fungi</taxon>
        <taxon>Fungi incertae sedis</taxon>
        <taxon>Mucoromycota</taxon>
        <taxon>Glomeromycotina</taxon>
        <taxon>Glomeromycetes</taxon>
        <taxon>Glomerales</taxon>
        <taxon>Glomeraceae</taxon>
        <taxon>Funneliformis</taxon>
    </lineage>
</organism>
<feature type="region of interest" description="Disordered" evidence="1">
    <location>
        <begin position="72"/>
        <end position="98"/>
    </location>
</feature>
<name>A0A9W4X4T6_9GLOM</name>
<accession>A0A9W4X4T6</accession>
<protein>
    <submittedName>
        <fullName evidence="2">12998_t:CDS:1</fullName>
    </submittedName>
</protein>
<feature type="non-terminal residue" evidence="2">
    <location>
        <position position="1"/>
    </location>
</feature>